<dbReference type="InterPro" id="IPR004345">
    <property type="entry name" value="TB2_DP1_HVA22"/>
</dbReference>
<dbReference type="PANTHER" id="PTHR12300:SF98">
    <property type="entry name" value="HVA22-LIKE PROTEIN"/>
    <property type="match status" value="1"/>
</dbReference>
<sequence length="208" mass="23632">MSKADTVTMRMVSRRGVVQLVLVSAIAWVMLGLVALAFHLRPCISPVAFLSESFFYLPTYRRLAFGYAYPAYECYKTVELNKPEIVQLTFWCQYWKGVSISYAVAILTSVNNLPNLGLFPVSRILVALLTVLERFGDFIISWLPFYSKAKSVFFVYLWYPKTKESQQPSQQQQPQVQVQQAQPQKQAAPVMRRASSIAARQAAMAQQS</sequence>
<comment type="caution">
    <text evidence="3">The sequence shown here is derived from an EMBL/GenBank/DDBJ whole genome shotgun (WGS) entry which is preliminary data.</text>
</comment>
<feature type="region of interest" description="Disordered" evidence="2">
    <location>
        <begin position="168"/>
        <end position="190"/>
    </location>
</feature>
<feature type="transmembrane region" description="Helical" evidence="1">
    <location>
        <begin position="20"/>
        <end position="40"/>
    </location>
</feature>
<evidence type="ECO:0000256" key="2">
    <source>
        <dbReference type="SAM" id="MobiDB-lite"/>
    </source>
</evidence>
<dbReference type="AlphaFoldDB" id="A0A3L6DAS2"/>
<gene>
    <name evidence="3" type="primary">HVA22G</name>
    <name evidence="3" type="ORF">Zm00014a_011501</name>
</gene>
<evidence type="ECO:0000313" key="4">
    <source>
        <dbReference type="Proteomes" id="UP000251960"/>
    </source>
</evidence>
<keyword evidence="1" id="KW-1133">Transmembrane helix</keyword>
<protein>
    <recommendedName>
        <fullName evidence="1">HVA22-like protein</fullName>
    </recommendedName>
</protein>
<comment type="similarity">
    <text evidence="1">Belongs to the DP1 family.</text>
</comment>
<dbReference type="GO" id="GO:0016020">
    <property type="term" value="C:membrane"/>
    <property type="evidence" value="ECO:0007669"/>
    <property type="project" value="UniProtKB-SubCell"/>
</dbReference>
<organism evidence="3 4">
    <name type="scientific">Zea mays</name>
    <name type="common">Maize</name>
    <dbReference type="NCBI Taxonomy" id="4577"/>
    <lineage>
        <taxon>Eukaryota</taxon>
        <taxon>Viridiplantae</taxon>
        <taxon>Streptophyta</taxon>
        <taxon>Embryophyta</taxon>
        <taxon>Tracheophyta</taxon>
        <taxon>Spermatophyta</taxon>
        <taxon>Magnoliopsida</taxon>
        <taxon>Liliopsida</taxon>
        <taxon>Poales</taxon>
        <taxon>Poaceae</taxon>
        <taxon>PACMAD clade</taxon>
        <taxon>Panicoideae</taxon>
        <taxon>Andropogonodae</taxon>
        <taxon>Andropogoneae</taxon>
        <taxon>Tripsacinae</taxon>
        <taxon>Zea</taxon>
    </lineage>
</organism>
<dbReference type="Pfam" id="PF03134">
    <property type="entry name" value="TB2_DP1_HVA22"/>
    <property type="match status" value="1"/>
</dbReference>
<comment type="caution">
    <text evidence="1">Lacks conserved residue(s) required for the propagation of feature annotation.</text>
</comment>
<dbReference type="PANTHER" id="PTHR12300">
    <property type="entry name" value="HVA22-LIKE PROTEINS"/>
    <property type="match status" value="1"/>
</dbReference>
<evidence type="ECO:0000256" key="1">
    <source>
        <dbReference type="RuleBase" id="RU362006"/>
    </source>
</evidence>
<comment type="subcellular location">
    <subcellularLocation>
        <location evidence="1">Membrane</location>
        <topology evidence="1">Multi-pass membrane protein</topology>
    </subcellularLocation>
</comment>
<dbReference type="EMBL" id="NCVQ01000010">
    <property type="protein sequence ID" value="PWZ05692.1"/>
    <property type="molecule type" value="Genomic_DNA"/>
</dbReference>
<evidence type="ECO:0000313" key="3">
    <source>
        <dbReference type="EMBL" id="PWZ05692.1"/>
    </source>
</evidence>
<name>A0A3L6DAS2_MAIZE</name>
<keyword evidence="1" id="KW-0472">Membrane</keyword>
<dbReference type="Proteomes" id="UP000251960">
    <property type="component" value="Chromosome 9"/>
</dbReference>
<reference evidence="3 4" key="1">
    <citation type="journal article" date="2018" name="Nat. Genet.">
        <title>Extensive intraspecific gene order and gene structural variations between Mo17 and other maize genomes.</title>
        <authorList>
            <person name="Sun S."/>
            <person name="Zhou Y."/>
            <person name="Chen J."/>
            <person name="Shi J."/>
            <person name="Zhao H."/>
            <person name="Zhao H."/>
            <person name="Song W."/>
            <person name="Zhang M."/>
            <person name="Cui Y."/>
            <person name="Dong X."/>
            <person name="Liu H."/>
            <person name="Ma X."/>
            <person name="Jiao Y."/>
            <person name="Wang B."/>
            <person name="Wei X."/>
            <person name="Stein J.C."/>
            <person name="Glaubitz J.C."/>
            <person name="Lu F."/>
            <person name="Yu G."/>
            <person name="Liang C."/>
            <person name="Fengler K."/>
            <person name="Li B."/>
            <person name="Rafalski A."/>
            <person name="Schnable P.S."/>
            <person name="Ware D.H."/>
            <person name="Buckler E.S."/>
            <person name="Lai J."/>
        </authorList>
    </citation>
    <scope>NUCLEOTIDE SEQUENCE [LARGE SCALE GENOMIC DNA]</scope>
    <source>
        <strain evidence="4">cv. Missouri 17</strain>
        <tissue evidence="3">Seedling</tissue>
    </source>
</reference>
<accession>A0A3L6DAS2</accession>
<proteinExistence type="inferred from homology"/>
<keyword evidence="1" id="KW-0812">Transmembrane</keyword>